<keyword evidence="2" id="KW-0378">Hydrolase</keyword>
<dbReference type="SUPFAM" id="SSF55811">
    <property type="entry name" value="Nudix"/>
    <property type="match status" value="1"/>
</dbReference>
<organism evidence="2 3">
    <name type="scientific">Gemella haemolysans</name>
    <dbReference type="NCBI Taxonomy" id="1379"/>
    <lineage>
        <taxon>Bacteria</taxon>
        <taxon>Bacillati</taxon>
        <taxon>Bacillota</taxon>
        <taxon>Bacilli</taxon>
        <taxon>Bacillales</taxon>
        <taxon>Gemellaceae</taxon>
        <taxon>Gemella</taxon>
    </lineage>
</organism>
<dbReference type="Pfam" id="PF12535">
    <property type="entry name" value="Nudix_N"/>
    <property type="match status" value="1"/>
</dbReference>
<dbReference type="PANTHER" id="PTHR43222:SF2">
    <property type="entry name" value="NUDIX HYDROLASE 23, CHLOROPLASTIC"/>
    <property type="match status" value="1"/>
</dbReference>
<dbReference type="PATRIC" id="fig|1379.3.peg.1635"/>
<sequence length="296" mass="34767">MPMYKKIYIDKNMEQLITEDFKKILIDSSIPFDFIDELNIVDRNTLYLTNDKKRLSQNLINVFLLTNDYDFLDVKNTIFIKNIEDVINVIKDDVWKQWAQELQFLAQCSLAYSKDKFDRERSERIREIACEMLSFKYDLPLEKIKMDFAGEIGYQTPKVETRAAVIKDNKILLVKEQFDGKWALPGGYQDVNMSIRENVIKESSEEAGAVVNPIKVVAVLDYNRHHHVNFPLGMVKIFVLCEYINHSFNENTETLGAEFYSLDDLPELSLTRTTKKQLEMCFECYKDPENWDTIFD</sequence>
<name>A0A133ZQ64_9BACL</name>
<dbReference type="Gene3D" id="6.10.250.1120">
    <property type="match status" value="1"/>
</dbReference>
<dbReference type="GO" id="GO:0016787">
    <property type="term" value="F:hydrolase activity"/>
    <property type="evidence" value="ECO:0007669"/>
    <property type="project" value="UniProtKB-KW"/>
</dbReference>
<evidence type="ECO:0000313" key="2">
    <source>
        <dbReference type="EMBL" id="KXB57591.1"/>
    </source>
</evidence>
<comment type="caution">
    <text evidence="2">The sequence shown here is derived from an EMBL/GenBank/DDBJ whole genome shotgun (WGS) entry which is preliminary data.</text>
</comment>
<evidence type="ECO:0000259" key="1">
    <source>
        <dbReference type="PROSITE" id="PS51462"/>
    </source>
</evidence>
<dbReference type="Proteomes" id="UP000070355">
    <property type="component" value="Unassembled WGS sequence"/>
</dbReference>
<evidence type="ECO:0000313" key="3">
    <source>
        <dbReference type="Proteomes" id="UP000070355"/>
    </source>
</evidence>
<dbReference type="Gene3D" id="3.90.79.10">
    <property type="entry name" value="Nucleoside Triphosphate Pyrophosphohydrolase"/>
    <property type="match status" value="1"/>
</dbReference>
<protein>
    <submittedName>
        <fullName evidence="2">Hydrolase, NUDIX family</fullName>
    </submittedName>
</protein>
<dbReference type="InterPro" id="IPR015797">
    <property type="entry name" value="NUDIX_hydrolase-like_dom_sf"/>
</dbReference>
<dbReference type="Pfam" id="PF00293">
    <property type="entry name" value="NUDIX"/>
    <property type="match status" value="1"/>
</dbReference>
<proteinExistence type="predicted"/>
<dbReference type="PANTHER" id="PTHR43222">
    <property type="entry name" value="NUDIX HYDROLASE 23"/>
    <property type="match status" value="1"/>
</dbReference>
<dbReference type="InterPro" id="IPR059176">
    <property type="entry name" value="UDP-X_N"/>
</dbReference>
<dbReference type="EMBL" id="LSDC01000123">
    <property type="protein sequence ID" value="KXB57591.1"/>
    <property type="molecule type" value="Genomic_DNA"/>
</dbReference>
<dbReference type="STRING" id="1379.HMPREF3186_01644"/>
<reference evidence="3" key="1">
    <citation type="submission" date="2016-01" db="EMBL/GenBank/DDBJ databases">
        <authorList>
            <person name="Mitreva M."/>
            <person name="Pepin K.H."/>
            <person name="Mihindukulasuriya K.A."/>
            <person name="Fulton R."/>
            <person name="Fronick C."/>
            <person name="O'Laughlin M."/>
            <person name="Miner T."/>
            <person name="Herter B."/>
            <person name="Rosa B.A."/>
            <person name="Cordes M."/>
            <person name="Tomlinson C."/>
            <person name="Wollam A."/>
            <person name="Palsikar V.B."/>
            <person name="Mardis E.R."/>
            <person name="Wilson R.K."/>
        </authorList>
    </citation>
    <scope>NUCLEOTIDE SEQUENCE [LARGE SCALE GENOMIC DNA]</scope>
    <source>
        <strain evidence="3">DNF01167</strain>
    </source>
</reference>
<dbReference type="PROSITE" id="PS51462">
    <property type="entry name" value="NUDIX"/>
    <property type="match status" value="1"/>
</dbReference>
<feature type="domain" description="Nudix hydrolase" evidence="1">
    <location>
        <begin position="156"/>
        <end position="282"/>
    </location>
</feature>
<accession>A0A133ZQ64</accession>
<dbReference type="AlphaFoldDB" id="A0A133ZQ64"/>
<gene>
    <name evidence="2" type="ORF">HMPREF3186_01644</name>
</gene>
<dbReference type="InterPro" id="IPR000086">
    <property type="entry name" value="NUDIX_hydrolase_dom"/>
</dbReference>